<sequence>MIEFRSTQLESEVSVSAIDNMHQPKDEQQQIIDEQHKKFEALLQQLEQAIPGFSFHAPPT</sequence>
<dbReference type="AlphaFoldDB" id="A0A2Z7D000"/>
<dbReference type="Proteomes" id="UP000250235">
    <property type="component" value="Unassembled WGS sequence"/>
</dbReference>
<keyword evidence="2" id="KW-1185">Reference proteome</keyword>
<evidence type="ECO:0000313" key="2">
    <source>
        <dbReference type="Proteomes" id="UP000250235"/>
    </source>
</evidence>
<accession>A0A2Z7D000</accession>
<dbReference type="EMBL" id="KQ991070">
    <property type="protein sequence ID" value="KZV52420.1"/>
    <property type="molecule type" value="Genomic_DNA"/>
</dbReference>
<proteinExistence type="predicted"/>
<name>A0A2Z7D000_9LAMI</name>
<gene>
    <name evidence="1" type="ORF">F511_34565</name>
</gene>
<protein>
    <submittedName>
        <fullName evidence="1">Kinetochore protein nuf2 isoform 1</fullName>
    </submittedName>
</protein>
<reference evidence="1 2" key="1">
    <citation type="journal article" date="2015" name="Proc. Natl. Acad. Sci. U.S.A.">
        <title>The resurrection genome of Boea hygrometrica: A blueprint for survival of dehydration.</title>
        <authorList>
            <person name="Xiao L."/>
            <person name="Yang G."/>
            <person name="Zhang L."/>
            <person name="Yang X."/>
            <person name="Zhao S."/>
            <person name="Ji Z."/>
            <person name="Zhou Q."/>
            <person name="Hu M."/>
            <person name="Wang Y."/>
            <person name="Chen M."/>
            <person name="Xu Y."/>
            <person name="Jin H."/>
            <person name="Xiao X."/>
            <person name="Hu G."/>
            <person name="Bao F."/>
            <person name="Hu Y."/>
            <person name="Wan P."/>
            <person name="Li L."/>
            <person name="Deng X."/>
            <person name="Kuang T."/>
            <person name="Xiang C."/>
            <person name="Zhu J.K."/>
            <person name="Oliver M.J."/>
            <person name="He Y."/>
        </authorList>
    </citation>
    <scope>NUCLEOTIDE SEQUENCE [LARGE SCALE GENOMIC DNA]</scope>
    <source>
        <strain evidence="2">cv. XS01</strain>
    </source>
</reference>
<organism evidence="1 2">
    <name type="scientific">Dorcoceras hygrometricum</name>
    <dbReference type="NCBI Taxonomy" id="472368"/>
    <lineage>
        <taxon>Eukaryota</taxon>
        <taxon>Viridiplantae</taxon>
        <taxon>Streptophyta</taxon>
        <taxon>Embryophyta</taxon>
        <taxon>Tracheophyta</taxon>
        <taxon>Spermatophyta</taxon>
        <taxon>Magnoliopsida</taxon>
        <taxon>eudicotyledons</taxon>
        <taxon>Gunneridae</taxon>
        <taxon>Pentapetalae</taxon>
        <taxon>asterids</taxon>
        <taxon>lamiids</taxon>
        <taxon>Lamiales</taxon>
        <taxon>Gesneriaceae</taxon>
        <taxon>Didymocarpoideae</taxon>
        <taxon>Trichosporeae</taxon>
        <taxon>Loxocarpinae</taxon>
        <taxon>Dorcoceras</taxon>
    </lineage>
</organism>
<evidence type="ECO:0000313" key="1">
    <source>
        <dbReference type="EMBL" id="KZV52420.1"/>
    </source>
</evidence>